<proteinExistence type="predicted"/>
<dbReference type="Pfam" id="PF00884">
    <property type="entry name" value="Sulfatase"/>
    <property type="match status" value="1"/>
</dbReference>
<dbReference type="GO" id="GO:0046872">
    <property type="term" value="F:metal ion binding"/>
    <property type="evidence" value="ECO:0007669"/>
    <property type="project" value="UniProtKB-KW"/>
</dbReference>
<evidence type="ECO:0000313" key="4">
    <source>
        <dbReference type="EMBL" id="SVE19883.1"/>
    </source>
</evidence>
<dbReference type="PANTHER" id="PTHR45953">
    <property type="entry name" value="IDURONATE 2-SULFATASE"/>
    <property type="match status" value="1"/>
</dbReference>
<dbReference type="SUPFAM" id="SSF53649">
    <property type="entry name" value="Alkaline phosphatase-like"/>
    <property type="match status" value="1"/>
</dbReference>
<keyword evidence="1" id="KW-0479">Metal-binding</keyword>
<dbReference type="GO" id="GO:0008484">
    <property type="term" value="F:sulfuric ester hydrolase activity"/>
    <property type="evidence" value="ECO:0007669"/>
    <property type="project" value="TreeGrafter"/>
</dbReference>
<name>A0A383BJA3_9ZZZZ</name>
<evidence type="ECO:0000256" key="1">
    <source>
        <dbReference type="ARBA" id="ARBA00022723"/>
    </source>
</evidence>
<dbReference type="PANTHER" id="PTHR45953:SF1">
    <property type="entry name" value="IDURONATE 2-SULFATASE"/>
    <property type="match status" value="1"/>
</dbReference>
<dbReference type="AlphaFoldDB" id="A0A383BJA3"/>
<accession>A0A383BJA3</accession>
<protein>
    <recommendedName>
        <fullName evidence="3">Sulfatase N-terminal domain-containing protein</fullName>
    </recommendedName>
</protein>
<reference evidence="4" key="1">
    <citation type="submission" date="2018-05" db="EMBL/GenBank/DDBJ databases">
        <authorList>
            <person name="Lanie J.A."/>
            <person name="Ng W.-L."/>
            <person name="Kazmierczak K.M."/>
            <person name="Andrzejewski T.M."/>
            <person name="Davidsen T.M."/>
            <person name="Wayne K.J."/>
            <person name="Tettelin H."/>
            <person name="Glass J.I."/>
            <person name="Rusch D."/>
            <person name="Podicherti R."/>
            <person name="Tsui H.-C.T."/>
            <person name="Winkler M.E."/>
        </authorList>
    </citation>
    <scope>NUCLEOTIDE SEQUENCE</scope>
</reference>
<organism evidence="4">
    <name type="scientific">marine metagenome</name>
    <dbReference type="NCBI Taxonomy" id="408172"/>
    <lineage>
        <taxon>unclassified sequences</taxon>
        <taxon>metagenomes</taxon>
        <taxon>ecological metagenomes</taxon>
    </lineage>
</organism>
<sequence>AQEGVLFEHAITPHPLCAPARVSFWTSQFPHSHGARRNQTLMPLGATHAFQIWKEADYQIGLIGKNHCFESLNDLALFDTWCEISHGGLPPNSACRGMEWFRPVEGVRAAHQLRRSMKPQNPRFSYSVSDYPLEDYSTGLIAGQTVRFLEQHRDNPFALWVSFPDPHEPWVAPEQYAAMFPPEKIDLPPWPEKEFDQCTPERNRVLYQMLNMAGDDLDDVYGLMAVYYGMVRFIDDSLGQILDAL</sequence>
<feature type="domain" description="Sulfatase N-terminal" evidence="3">
    <location>
        <begin position="1"/>
        <end position="245"/>
    </location>
</feature>
<feature type="non-terminal residue" evidence="4">
    <location>
        <position position="245"/>
    </location>
</feature>
<evidence type="ECO:0000256" key="2">
    <source>
        <dbReference type="ARBA" id="ARBA00022801"/>
    </source>
</evidence>
<dbReference type="InterPro" id="IPR000917">
    <property type="entry name" value="Sulfatase_N"/>
</dbReference>
<feature type="non-terminal residue" evidence="4">
    <location>
        <position position="1"/>
    </location>
</feature>
<keyword evidence="2" id="KW-0378">Hydrolase</keyword>
<dbReference type="GO" id="GO:0005737">
    <property type="term" value="C:cytoplasm"/>
    <property type="evidence" value="ECO:0007669"/>
    <property type="project" value="TreeGrafter"/>
</dbReference>
<dbReference type="EMBL" id="UINC01200824">
    <property type="protein sequence ID" value="SVE19883.1"/>
    <property type="molecule type" value="Genomic_DNA"/>
</dbReference>
<dbReference type="InterPro" id="IPR017850">
    <property type="entry name" value="Alkaline_phosphatase_core_sf"/>
</dbReference>
<evidence type="ECO:0000259" key="3">
    <source>
        <dbReference type="Pfam" id="PF00884"/>
    </source>
</evidence>
<gene>
    <name evidence="4" type="ORF">METZ01_LOCUS472737</name>
</gene>
<dbReference type="Gene3D" id="3.40.720.10">
    <property type="entry name" value="Alkaline Phosphatase, subunit A"/>
    <property type="match status" value="1"/>
</dbReference>